<name>A0A6C0BE49_9ZZZZ</name>
<accession>A0A6C0BE49</accession>
<protein>
    <submittedName>
        <fullName evidence="2">Uncharacterized protein</fullName>
    </submittedName>
</protein>
<feature type="compositionally biased region" description="Basic residues" evidence="1">
    <location>
        <begin position="57"/>
        <end position="74"/>
    </location>
</feature>
<proteinExistence type="predicted"/>
<evidence type="ECO:0000313" key="2">
    <source>
        <dbReference type="EMBL" id="QHS89678.1"/>
    </source>
</evidence>
<feature type="compositionally biased region" description="Basic and acidic residues" evidence="1">
    <location>
        <begin position="44"/>
        <end position="56"/>
    </location>
</feature>
<reference evidence="2" key="1">
    <citation type="journal article" date="2020" name="Nature">
        <title>Giant virus diversity and host interactions through global metagenomics.</title>
        <authorList>
            <person name="Schulz F."/>
            <person name="Roux S."/>
            <person name="Paez-Espino D."/>
            <person name="Jungbluth S."/>
            <person name="Walsh D.A."/>
            <person name="Denef V.J."/>
            <person name="McMahon K.D."/>
            <person name="Konstantinidis K.T."/>
            <person name="Eloe-Fadrosh E.A."/>
            <person name="Kyrpides N.C."/>
            <person name="Woyke T."/>
        </authorList>
    </citation>
    <scope>NUCLEOTIDE SEQUENCE</scope>
    <source>
        <strain evidence="2">GVMAG-M-3300010160-26</strain>
    </source>
</reference>
<feature type="region of interest" description="Disordered" evidence="1">
    <location>
        <begin position="44"/>
        <end position="80"/>
    </location>
</feature>
<evidence type="ECO:0000256" key="1">
    <source>
        <dbReference type="SAM" id="MobiDB-lite"/>
    </source>
</evidence>
<organism evidence="2">
    <name type="scientific">viral metagenome</name>
    <dbReference type="NCBI Taxonomy" id="1070528"/>
    <lineage>
        <taxon>unclassified sequences</taxon>
        <taxon>metagenomes</taxon>
        <taxon>organismal metagenomes</taxon>
    </lineage>
</organism>
<dbReference type="AlphaFoldDB" id="A0A6C0BE49"/>
<sequence length="100" mass="11983">MKDYEKLIKIVPSNMKPRLTFNKRIDKLYNKLDLVYIDGVYKQTQEEQERRDEQNKKNNRHNNQHHNNQHHNNSKNKDEDTIKKIKYGGFLDSAGCIVIL</sequence>
<dbReference type="EMBL" id="MN739116">
    <property type="protein sequence ID" value="QHS89678.1"/>
    <property type="molecule type" value="Genomic_DNA"/>
</dbReference>